<keyword evidence="1" id="KW-0472">Membrane</keyword>
<dbReference type="PANTHER" id="PTHR43751">
    <property type="entry name" value="SULFATASE"/>
    <property type="match status" value="1"/>
</dbReference>
<feature type="domain" description="Sulfatase N-terminal" evidence="2">
    <location>
        <begin position="246"/>
        <end position="522"/>
    </location>
</feature>
<keyword evidence="1" id="KW-0812">Transmembrane</keyword>
<dbReference type="AlphaFoldDB" id="A0A5D0MN48"/>
<evidence type="ECO:0000313" key="4">
    <source>
        <dbReference type="EMBL" id="TYB33033.1"/>
    </source>
</evidence>
<dbReference type="Proteomes" id="UP000323337">
    <property type="component" value="Unassembled WGS sequence"/>
</dbReference>
<dbReference type="GO" id="GO:0016787">
    <property type="term" value="F:hydrolase activity"/>
    <property type="evidence" value="ECO:0007669"/>
    <property type="project" value="UniProtKB-KW"/>
</dbReference>
<dbReference type="Pfam" id="PF00884">
    <property type="entry name" value="Sulfatase"/>
    <property type="match status" value="1"/>
</dbReference>
<evidence type="ECO:0000259" key="2">
    <source>
        <dbReference type="Pfam" id="PF00884"/>
    </source>
</evidence>
<sequence length="608" mass="70750">MTLKNIFSNLTKYILLNLLVTIIIFFFYLFFTSKSGSVLSWVFLPTALVSTAFMLQFVIFIVLAIIASILPRNKIVYFIFIVAESAFVIFCVVDLFIFRLYNFHFNGMVVNMLTTDGFWDSVSLGFGTWLGAFVIIASVLLIQLLLFTLSTKIHIKKSIVLKVFVLLLCITVFEKFLYAYADIYNKISVTRYSELYPLYQPLTMKGFASNFININKEERIDFNKENSRLDYPKKEIQISDNTSNLPNIVLVAIDGWRFDMLNENVSPNITHFAEKALVFKNHYSGGNASRFGVFSIFYGLHGYYWHTFLNERQSPVFINTLQKLNYNFRIISSTRLTFPEFRKTAFVKIPEYIEDSLPGKDTIYRDANAVKDFVNWHKNYSSNDPFFSFMFLDAPHAKEFPEEFNKFKTEREDPNYLFVNEKNITKLKNAYMNAVLYDDHLIGKLLDYLKKSGSLKDTVVIITADHGEEFYEEGNFGHNSAFTEYQLKVPFVMYIPGRGHEEISYMTSHLDVVPTLMSLLGVKNDPVDYSFGTNMLKETDRDYIVACNWDSCATYDDNYSFVFSFETYKSTFGELYDENYKLIDNETIRQKQTKRVLSIAKDFAHFFK</sequence>
<dbReference type="InterPro" id="IPR012159">
    <property type="entry name" value="YejM-like"/>
</dbReference>
<evidence type="ECO:0000313" key="5">
    <source>
        <dbReference type="Proteomes" id="UP000323337"/>
    </source>
</evidence>
<reference evidence="4 5" key="1">
    <citation type="submission" date="2019-08" db="EMBL/GenBank/DDBJ databases">
        <title>Genomic characterization of a novel candidate phylum (ARYD3) from a high temperature, high salinity tertiary oil reservoir in north central Oklahoma, USA.</title>
        <authorList>
            <person name="Youssef N.H."/>
            <person name="Yadav A."/>
            <person name="Elshahed M.S."/>
        </authorList>
    </citation>
    <scope>NUCLEOTIDE SEQUENCE [LARGE SCALE GENOMIC DNA]</scope>
    <source>
        <strain evidence="4">ARYD1</strain>
    </source>
</reference>
<dbReference type="Pfam" id="PF11893">
    <property type="entry name" value="DUF3413"/>
    <property type="match status" value="1"/>
</dbReference>
<dbReference type="GO" id="GO:0016740">
    <property type="term" value="F:transferase activity"/>
    <property type="evidence" value="ECO:0007669"/>
    <property type="project" value="UniProtKB-KW"/>
</dbReference>
<evidence type="ECO:0000256" key="1">
    <source>
        <dbReference type="SAM" id="Phobius"/>
    </source>
</evidence>
<dbReference type="CDD" id="cd16148">
    <property type="entry name" value="sulfatase_like"/>
    <property type="match status" value="1"/>
</dbReference>
<accession>A0A5D0MN48</accession>
<feature type="domain" description="Inner membrane protein YejM N-terminal" evidence="3">
    <location>
        <begin position="11"/>
        <end position="237"/>
    </location>
</feature>
<dbReference type="RefSeq" id="WP_303701458.1">
    <property type="nucleotide sequence ID" value="NZ_VSIV01000216.1"/>
</dbReference>
<keyword evidence="4" id="KW-0378">Hydrolase</keyword>
<protein>
    <submittedName>
        <fullName evidence="4">Sulfatase-like hydrolase/transferase</fullName>
    </submittedName>
</protein>
<dbReference type="PANTHER" id="PTHR43751:SF3">
    <property type="entry name" value="SULFATASE N-TERMINAL DOMAIN-CONTAINING PROTEIN"/>
    <property type="match status" value="1"/>
</dbReference>
<proteinExistence type="predicted"/>
<comment type="caution">
    <text evidence="4">The sequence shown here is derived from an EMBL/GenBank/DDBJ whole genome shotgun (WGS) entry which is preliminary data.</text>
</comment>
<feature type="transmembrane region" description="Helical" evidence="1">
    <location>
        <begin position="121"/>
        <end position="147"/>
    </location>
</feature>
<dbReference type="PIRSF" id="PIRSF004950">
    <property type="entry name" value="Mmb_sulf_HI0842"/>
    <property type="match status" value="1"/>
</dbReference>
<gene>
    <name evidence="4" type="ORF">FXF49_08425</name>
</gene>
<name>A0A5D0MN48_FLESI</name>
<feature type="transmembrane region" description="Helical" evidence="1">
    <location>
        <begin position="77"/>
        <end position="101"/>
    </location>
</feature>
<feature type="transmembrane region" description="Helical" evidence="1">
    <location>
        <begin position="43"/>
        <end position="70"/>
    </location>
</feature>
<keyword evidence="1" id="KW-1133">Transmembrane helix</keyword>
<dbReference type="Gene3D" id="3.40.720.10">
    <property type="entry name" value="Alkaline Phosphatase, subunit A"/>
    <property type="match status" value="1"/>
</dbReference>
<dbReference type="InterPro" id="IPR024588">
    <property type="entry name" value="YejM_N"/>
</dbReference>
<dbReference type="SUPFAM" id="SSF53649">
    <property type="entry name" value="Alkaline phosphatase-like"/>
    <property type="match status" value="1"/>
</dbReference>
<feature type="transmembrane region" description="Helical" evidence="1">
    <location>
        <begin position="12"/>
        <end position="31"/>
    </location>
</feature>
<dbReference type="EMBL" id="VSIV01000216">
    <property type="protein sequence ID" value="TYB33033.1"/>
    <property type="molecule type" value="Genomic_DNA"/>
</dbReference>
<dbReference type="InterPro" id="IPR017850">
    <property type="entry name" value="Alkaline_phosphatase_core_sf"/>
</dbReference>
<feature type="transmembrane region" description="Helical" evidence="1">
    <location>
        <begin position="159"/>
        <end position="181"/>
    </location>
</feature>
<dbReference type="InterPro" id="IPR000917">
    <property type="entry name" value="Sulfatase_N"/>
</dbReference>
<keyword evidence="4" id="KW-0808">Transferase</keyword>
<dbReference type="InterPro" id="IPR052701">
    <property type="entry name" value="GAG_Ulvan_Degrading_Sulfatases"/>
</dbReference>
<organism evidence="4 5">
    <name type="scientific">Flexistipes sinusarabici</name>
    <dbReference type="NCBI Taxonomy" id="2352"/>
    <lineage>
        <taxon>Bacteria</taxon>
        <taxon>Pseudomonadati</taxon>
        <taxon>Deferribacterota</taxon>
        <taxon>Deferribacteres</taxon>
        <taxon>Deferribacterales</taxon>
        <taxon>Flexistipitaceae</taxon>
        <taxon>Flexistipes</taxon>
    </lineage>
</organism>
<evidence type="ECO:0000259" key="3">
    <source>
        <dbReference type="Pfam" id="PF11893"/>
    </source>
</evidence>